<reference evidence="1" key="1">
    <citation type="journal article" date="2014" name="Science">
        <title>Plant genetics. Early allopolyploid evolution in the post-Neolithic Brassica napus oilseed genome.</title>
        <authorList>
            <person name="Chalhoub B."/>
            <person name="Denoeud F."/>
            <person name="Liu S."/>
            <person name="Parkin I.A."/>
            <person name="Tang H."/>
            <person name="Wang X."/>
            <person name="Chiquet J."/>
            <person name="Belcram H."/>
            <person name="Tong C."/>
            <person name="Samans B."/>
            <person name="Correa M."/>
            <person name="Da Silva C."/>
            <person name="Just J."/>
            <person name="Falentin C."/>
            <person name="Koh C.S."/>
            <person name="Le Clainche I."/>
            <person name="Bernard M."/>
            <person name="Bento P."/>
            <person name="Noel B."/>
            <person name="Labadie K."/>
            <person name="Alberti A."/>
            <person name="Charles M."/>
            <person name="Arnaud D."/>
            <person name="Guo H."/>
            <person name="Daviaud C."/>
            <person name="Alamery S."/>
            <person name="Jabbari K."/>
            <person name="Zhao M."/>
            <person name="Edger P.P."/>
            <person name="Chelaifa H."/>
            <person name="Tack D."/>
            <person name="Lassalle G."/>
            <person name="Mestiri I."/>
            <person name="Schnel N."/>
            <person name="Le Paslier M.C."/>
            <person name="Fan G."/>
            <person name="Renault V."/>
            <person name="Bayer P.E."/>
            <person name="Golicz A.A."/>
            <person name="Manoli S."/>
            <person name="Lee T.H."/>
            <person name="Thi V.H."/>
            <person name="Chalabi S."/>
            <person name="Hu Q."/>
            <person name="Fan C."/>
            <person name="Tollenaere R."/>
            <person name="Lu Y."/>
            <person name="Battail C."/>
            <person name="Shen J."/>
            <person name="Sidebottom C.H."/>
            <person name="Wang X."/>
            <person name="Canaguier A."/>
            <person name="Chauveau A."/>
            <person name="Berard A."/>
            <person name="Deniot G."/>
            <person name="Guan M."/>
            <person name="Liu Z."/>
            <person name="Sun F."/>
            <person name="Lim Y.P."/>
            <person name="Lyons E."/>
            <person name="Town C.D."/>
            <person name="Bancroft I."/>
            <person name="Wang X."/>
            <person name="Meng J."/>
            <person name="Ma J."/>
            <person name="Pires J.C."/>
            <person name="King G.J."/>
            <person name="Brunel D."/>
            <person name="Delourme R."/>
            <person name="Renard M."/>
            <person name="Aury J.M."/>
            <person name="Adams K.L."/>
            <person name="Batley J."/>
            <person name="Snowdon R.J."/>
            <person name="Tost J."/>
            <person name="Edwards D."/>
            <person name="Zhou Y."/>
            <person name="Hua W."/>
            <person name="Sharpe A.G."/>
            <person name="Paterson A.H."/>
            <person name="Guan C."/>
            <person name="Wincker P."/>
        </authorList>
    </citation>
    <scope>NUCLEOTIDE SEQUENCE [LARGE SCALE GENOMIC DNA]</scope>
</reference>
<name>A0A078JJ19_BRANA</name>
<organism evidence="1">
    <name type="scientific">Brassica napus</name>
    <name type="common">Rape</name>
    <dbReference type="NCBI Taxonomy" id="3708"/>
    <lineage>
        <taxon>Eukaryota</taxon>
        <taxon>Viridiplantae</taxon>
        <taxon>Streptophyta</taxon>
        <taxon>Embryophyta</taxon>
        <taxon>Tracheophyta</taxon>
        <taxon>Spermatophyta</taxon>
        <taxon>Magnoliopsida</taxon>
        <taxon>eudicotyledons</taxon>
        <taxon>Gunneridae</taxon>
        <taxon>Pentapetalae</taxon>
        <taxon>rosids</taxon>
        <taxon>malvids</taxon>
        <taxon>Brassicales</taxon>
        <taxon>Brassicaceae</taxon>
        <taxon>Brassiceae</taxon>
        <taxon>Brassica</taxon>
    </lineage>
</organism>
<gene>
    <name evidence="1" type="primary">BnaUnng02280D</name>
    <name evidence="1" type="ORF">GSBRNA2T00064472001</name>
</gene>
<proteinExistence type="predicted"/>
<reference evidence="1" key="2">
    <citation type="submission" date="2014-06" db="EMBL/GenBank/DDBJ databases">
        <authorList>
            <person name="Genoscope - CEA"/>
        </authorList>
    </citation>
    <scope>NUCLEOTIDE SEQUENCE</scope>
</reference>
<sequence length="23" mass="2686">MAISLLTNRISRDLNSQLQKMPR</sequence>
<dbReference type="PaxDb" id="3708-A0A078JJ19"/>
<protein>
    <submittedName>
        <fullName evidence="1">BnaUnng02280D protein</fullName>
    </submittedName>
</protein>
<dbReference type="EMBL" id="LK036262">
    <property type="protein sequence ID" value="CDY67573.1"/>
    <property type="molecule type" value="Genomic_DNA"/>
</dbReference>
<dbReference type="Gramene" id="CDY67573">
    <property type="protein sequence ID" value="CDY67573"/>
    <property type="gene ID" value="GSBRNA2T00064472001"/>
</dbReference>
<evidence type="ECO:0000313" key="1">
    <source>
        <dbReference type="EMBL" id="CDY67573.1"/>
    </source>
</evidence>
<accession>A0A078JJ19</accession>
<dbReference type="AlphaFoldDB" id="A0A078JJ19"/>